<dbReference type="CDD" id="cd11377">
    <property type="entry name" value="Pro-peptidase_S53"/>
    <property type="match status" value="1"/>
</dbReference>
<feature type="domain" description="Peptidase S53" evidence="17">
    <location>
        <begin position="200"/>
        <end position="596"/>
    </location>
</feature>
<dbReference type="PROSITE" id="PS00138">
    <property type="entry name" value="SUBTILASE_SER"/>
    <property type="match status" value="1"/>
</dbReference>
<gene>
    <name evidence="18" type="ORF">PENANT_c013G04271</name>
</gene>
<dbReference type="CDD" id="cd04056">
    <property type="entry name" value="Peptidases_S53"/>
    <property type="match status" value="1"/>
</dbReference>
<keyword evidence="7 15" id="KW-0479">Metal-binding</keyword>
<dbReference type="InterPro" id="IPR023828">
    <property type="entry name" value="Peptidase_S8_Ser-AS"/>
</dbReference>
<feature type="binding site" evidence="15">
    <location>
        <position position="574"/>
    </location>
    <ligand>
        <name>Ca(2+)</name>
        <dbReference type="ChEBI" id="CHEBI:29108"/>
    </ligand>
</feature>
<keyword evidence="11 15" id="KW-0106">Calcium</keyword>
<evidence type="ECO:0000259" key="17">
    <source>
        <dbReference type="PROSITE" id="PS51695"/>
    </source>
</evidence>
<feature type="binding site" evidence="15">
    <location>
        <position position="539"/>
    </location>
    <ligand>
        <name>Ca(2+)</name>
        <dbReference type="ChEBI" id="CHEBI:29108"/>
    </ligand>
</feature>
<feature type="active site" description="Charge relay system" evidence="15">
    <location>
        <position position="275"/>
    </location>
</feature>
<dbReference type="EMBL" id="MDYN01000013">
    <property type="protein sequence ID" value="OQD84340.1"/>
    <property type="molecule type" value="Genomic_DNA"/>
</dbReference>
<keyword evidence="19" id="KW-1185">Reference proteome</keyword>
<dbReference type="PROSITE" id="PS51695">
    <property type="entry name" value="SEDOLISIN"/>
    <property type="match status" value="1"/>
</dbReference>
<evidence type="ECO:0000256" key="8">
    <source>
        <dbReference type="ARBA" id="ARBA00022729"/>
    </source>
</evidence>
<comment type="function">
    <text evidence="2">Secreted tripeptidyl-peptidase which degrades proteins at acidic pHs and is involved in virulence.</text>
</comment>
<name>A0A1V6Q512_9EURO</name>
<dbReference type="FunFam" id="3.40.50.200:FF:000015">
    <property type="entry name" value="Tripeptidyl peptidase A"/>
    <property type="match status" value="1"/>
</dbReference>
<dbReference type="Proteomes" id="UP000191672">
    <property type="component" value="Unassembled WGS sequence"/>
</dbReference>
<evidence type="ECO:0000256" key="3">
    <source>
        <dbReference type="ARBA" id="ARBA00004239"/>
    </source>
</evidence>
<feature type="binding site" evidence="15">
    <location>
        <position position="576"/>
    </location>
    <ligand>
        <name>Ca(2+)</name>
        <dbReference type="ChEBI" id="CHEBI:29108"/>
    </ligand>
</feature>
<dbReference type="GO" id="GO:0046872">
    <property type="term" value="F:metal ion binding"/>
    <property type="evidence" value="ECO:0007669"/>
    <property type="project" value="UniProtKB-UniRule"/>
</dbReference>
<evidence type="ECO:0000256" key="6">
    <source>
        <dbReference type="ARBA" id="ARBA00022670"/>
    </source>
</evidence>
<dbReference type="PANTHER" id="PTHR14218">
    <property type="entry name" value="PROTEASE S8 TRIPEPTIDYL PEPTIDASE I CLN2"/>
    <property type="match status" value="1"/>
</dbReference>
<dbReference type="SMART" id="SM00944">
    <property type="entry name" value="Pro-kuma_activ"/>
    <property type="match status" value="1"/>
</dbReference>
<evidence type="ECO:0000256" key="12">
    <source>
        <dbReference type="ARBA" id="ARBA00023026"/>
    </source>
</evidence>
<evidence type="ECO:0000256" key="14">
    <source>
        <dbReference type="ARBA" id="ARBA00023180"/>
    </source>
</evidence>
<evidence type="ECO:0000313" key="18">
    <source>
        <dbReference type="EMBL" id="OQD84340.1"/>
    </source>
</evidence>
<organism evidence="18 19">
    <name type="scientific">Penicillium antarcticum</name>
    <dbReference type="NCBI Taxonomy" id="416450"/>
    <lineage>
        <taxon>Eukaryota</taxon>
        <taxon>Fungi</taxon>
        <taxon>Dikarya</taxon>
        <taxon>Ascomycota</taxon>
        <taxon>Pezizomycotina</taxon>
        <taxon>Eurotiomycetes</taxon>
        <taxon>Eurotiomycetidae</taxon>
        <taxon>Eurotiales</taxon>
        <taxon>Aspergillaceae</taxon>
        <taxon>Penicillium</taxon>
    </lineage>
</organism>
<feature type="active site" description="Charge relay system" evidence="15">
    <location>
        <position position="496"/>
    </location>
</feature>
<dbReference type="EC" id="3.4.14.10" evidence="4"/>
<comment type="subcellular location">
    <subcellularLocation>
        <location evidence="3">Secreted</location>
        <location evidence="3">Extracellular space</location>
    </subcellularLocation>
</comment>
<comment type="cofactor">
    <cofactor evidence="15">
        <name>Ca(2+)</name>
        <dbReference type="ChEBI" id="CHEBI:29108"/>
    </cofactor>
    <text evidence="15">Binds 1 Ca(2+) ion per subunit.</text>
</comment>
<dbReference type="AlphaFoldDB" id="A0A1V6Q512"/>
<sequence length="596" mass="63801">MHSIIYTGLLCTLAAPAMGVVWESLSAGVPSSWTLHETPSSDSTMALSIALSRQNLDQLESKLIKLSTPGEAEYGQWLEKHEIDAQFPVVEDSSVVRWLKSSGISNFARDGALLNFTGSVETIGSLLNTSFAYYQNGDSVKLRTTEYSIPDDLAGYIDLISPTVFFGKTRSAIPVPSSSQNVQNKHRASSTEISPACQTSITPSCLKEMYNIGDYTPEPAAGSRVGFGSFLNQSAQYSDLEAYESRFGIPSQSFTVELINGGVNNQSASKSDIGEANLDVQLIVAVSHPLPVHEFIAGGVAPFLPDADEPTEADDENEPYLIFHEYLLSKTNAELPQVISTSYGDDEQTVPEKYAKRVCNLIGLNTLRGLTIIHSSGDEGVGSACQATDGVTPQFNPIFPATCPYVTAVGGTSDVSPEVAWNASSGGFSNYFSRAWYQNSAVEEYLKHQVTQETKEYYSKYADFEGRGFPDVSAHSLYPDYQIIAAGKTSATGGTSAAAPTFAGLVGLLNDARLRAGKPVLGFLNPFLYTKGFKALNDITGGASYGCGGIDPQSDAAVPGSLIIPGAHWNATEGWDPVTGLGTPNFQELKKLVLTL</sequence>
<evidence type="ECO:0000256" key="11">
    <source>
        <dbReference type="ARBA" id="ARBA00022837"/>
    </source>
</evidence>
<keyword evidence="12" id="KW-0843">Virulence</keyword>
<evidence type="ECO:0000256" key="2">
    <source>
        <dbReference type="ARBA" id="ARBA00002451"/>
    </source>
</evidence>
<keyword evidence="6 15" id="KW-0645">Protease</keyword>
<keyword evidence="8 16" id="KW-0732">Signal</keyword>
<evidence type="ECO:0000256" key="9">
    <source>
        <dbReference type="ARBA" id="ARBA00022801"/>
    </source>
</evidence>
<evidence type="ECO:0000256" key="4">
    <source>
        <dbReference type="ARBA" id="ARBA00012462"/>
    </source>
</evidence>
<dbReference type="Pfam" id="PF09286">
    <property type="entry name" value="Pro-kuma_activ"/>
    <property type="match status" value="1"/>
</dbReference>
<evidence type="ECO:0000256" key="13">
    <source>
        <dbReference type="ARBA" id="ARBA00023145"/>
    </source>
</evidence>
<evidence type="ECO:0000256" key="10">
    <source>
        <dbReference type="ARBA" id="ARBA00022825"/>
    </source>
</evidence>
<dbReference type="GO" id="GO:0005576">
    <property type="term" value="C:extracellular region"/>
    <property type="evidence" value="ECO:0007669"/>
    <property type="project" value="UniProtKB-SubCell"/>
</dbReference>
<dbReference type="Gene3D" id="3.40.50.200">
    <property type="entry name" value="Peptidase S8/S53 domain"/>
    <property type="match status" value="1"/>
</dbReference>
<evidence type="ECO:0000256" key="15">
    <source>
        <dbReference type="PROSITE-ProRule" id="PRU01032"/>
    </source>
</evidence>
<feature type="binding site" evidence="15">
    <location>
        <position position="538"/>
    </location>
    <ligand>
        <name>Ca(2+)</name>
        <dbReference type="ChEBI" id="CHEBI:29108"/>
    </ligand>
</feature>
<dbReference type="Pfam" id="PF00082">
    <property type="entry name" value="Peptidase_S8"/>
    <property type="match status" value="1"/>
</dbReference>
<evidence type="ECO:0000256" key="16">
    <source>
        <dbReference type="SAM" id="SignalP"/>
    </source>
</evidence>
<comment type="catalytic activity">
    <reaction evidence="1">
        <text>Release of an N-terminal tripeptide from a polypeptide.</text>
        <dbReference type="EC" id="3.4.14.10"/>
    </reaction>
</comment>
<protein>
    <recommendedName>
        <fullName evidence="4">tripeptidyl-peptidase II</fullName>
        <ecNumber evidence="4">3.4.14.10</ecNumber>
    </recommendedName>
</protein>
<keyword evidence="9 15" id="KW-0378">Hydrolase</keyword>
<dbReference type="InterPro" id="IPR000209">
    <property type="entry name" value="Peptidase_S8/S53_dom"/>
</dbReference>
<dbReference type="GO" id="GO:0004252">
    <property type="term" value="F:serine-type endopeptidase activity"/>
    <property type="evidence" value="ECO:0007669"/>
    <property type="project" value="UniProtKB-UniRule"/>
</dbReference>
<proteinExistence type="predicted"/>
<feature type="signal peptide" evidence="16">
    <location>
        <begin position="1"/>
        <end position="19"/>
    </location>
</feature>
<dbReference type="GO" id="GO:0006508">
    <property type="term" value="P:proteolysis"/>
    <property type="evidence" value="ECO:0007669"/>
    <property type="project" value="UniProtKB-KW"/>
</dbReference>
<dbReference type="InterPro" id="IPR015366">
    <property type="entry name" value="S53_propep"/>
</dbReference>
<dbReference type="InterPro" id="IPR036852">
    <property type="entry name" value="Peptidase_S8/S53_dom_sf"/>
</dbReference>
<keyword evidence="10 15" id="KW-0720">Serine protease</keyword>
<evidence type="ECO:0000313" key="19">
    <source>
        <dbReference type="Proteomes" id="UP000191672"/>
    </source>
</evidence>
<accession>A0A1V6Q512</accession>
<keyword evidence="5" id="KW-0964">Secreted</keyword>
<dbReference type="GO" id="GO:0008240">
    <property type="term" value="F:tripeptidyl-peptidase activity"/>
    <property type="evidence" value="ECO:0007669"/>
    <property type="project" value="UniProtKB-EC"/>
</dbReference>
<feature type="chain" id="PRO_5012347764" description="tripeptidyl-peptidase II" evidence="16">
    <location>
        <begin position="20"/>
        <end position="596"/>
    </location>
</feature>
<evidence type="ECO:0000256" key="1">
    <source>
        <dbReference type="ARBA" id="ARBA00001910"/>
    </source>
</evidence>
<dbReference type="PANTHER" id="PTHR14218:SF34">
    <property type="entry name" value="TRIPEPTIDYL-PEPTIDASE SED4"/>
    <property type="match status" value="1"/>
</dbReference>
<reference evidence="19" key="1">
    <citation type="journal article" date="2017" name="Nat. Microbiol.">
        <title>Global analysis of biosynthetic gene clusters reveals vast potential of secondary metabolite production in Penicillium species.</title>
        <authorList>
            <person name="Nielsen J.C."/>
            <person name="Grijseels S."/>
            <person name="Prigent S."/>
            <person name="Ji B."/>
            <person name="Dainat J."/>
            <person name="Nielsen K.F."/>
            <person name="Frisvad J.C."/>
            <person name="Workman M."/>
            <person name="Nielsen J."/>
        </authorList>
    </citation>
    <scope>NUCLEOTIDE SEQUENCE [LARGE SCALE GENOMIC DNA]</scope>
    <source>
        <strain evidence="19">IBT 31811</strain>
    </source>
</reference>
<evidence type="ECO:0000256" key="5">
    <source>
        <dbReference type="ARBA" id="ARBA00022525"/>
    </source>
</evidence>
<dbReference type="InterPro" id="IPR030400">
    <property type="entry name" value="Sedolisin_dom"/>
</dbReference>
<comment type="caution">
    <text evidence="18">The sequence shown here is derived from an EMBL/GenBank/DDBJ whole genome shotgun (WGS) entry which is preliminary data.</text>
</comment>
<dbReference type="InterPro" id="IPR050819">
    <property type="entry name" value="Tripeptidyl-peptidase_I"/>
</dbReference>
<dbReference type="SUPFAM" id="SSF54897">
    <property type="entry name" value="Protease propeptides/inhibitors"/>
    <property type="match status" value="1"/>
</dbReference>
<dbReference type="STRING" id="416450.A0A1V6Q512"/>
<feature type="active site" description="Charge relay system" evidence="15">
    <location>
        <position position="279"/>
    </location>
</feature>
<dbReference type="SUPFAM" id="SSF52743">
    <property type="entry name" value="Subtilisin-like"/>
    <property type="match status" value="1"/>
</dbReference>
<keyword evidence="13" id="KW-0865">Zymogen</keyword>
<keyword evidence="14" id="KW-0325">Glycoprotein</keyword>
<evidence type="ECO:0000256" key="7">
    <source>
        <dbReference type="ARBA" id="ARBA00022723"/>
    </source>
</evidence>